<evidence type="ECO:0000256" key="4">
    <source>
        <dbReference type="ARBA" id="ARBA00023242"/>
    </source>
</evidence>
<proteinExistence type="inferred from homology"/>
<comment type="caution">
    <text evidence="5">The sequence shown here is derived from an EMBL/GenBank/DDBJ whole genome shotgun (WGS) entry which is preliminary data.</text>
</comment>
<evidence type="ECO:0000256" key="3">
    <source>
        <dbReference type="ARBA" id="ARBA00022448"/>
    </source>
</evidence>
<evidence type="ECO:0000313" key="6">
    <source>
        <dbReference type="Proteomes" id="UP001140949"/>
    </source>
</evidence>
<organism evidence="5 6">
    <name type="scientific">Iris pallida</name>
    <name type="common">Sweet iris</name>
    <dbReference type="NCBI Taxonomy" id="29817"/>
    <lineage>
        <taxon>Eukaryota</taxon>
        <taxon>Viridiplantae</taxon>
        <taxon>Streptophyta</taxon>
        <taxon>Embryophyta</taxon>
        <taxon>Tracheophyta</taxon>
        <taxon>Spermatophyta</taxon>
        <taxon>Magnoliopsida</taxon>
        <taxon>Liliopsida</taxon>
        <taxon>Asparagales</taxon>
        <taxon>Iridaceae</taxon>
        <taxon>Iridoideae</taxon>
        <taxon>Irideae</taxon>
        <taxon>Iris</taxon>
    </lineage>
</organism>
<accession>A0AAX6HTB2</accession>
<keyword evidence="6" id="KW-1185">Reference proteome</keyword>
<evidence type="ECO:0000313" key="5">
    <source>
        <dbReference type="EMBL" id="KAJ6844306.1"/>
    </source>
</evidence>
<dbReference type="Pfam" id="PF11894">
    <property type="entry name" value="Nup192"/>
    <property type="match status" value="1"/>
</dbReference>
<name>A0AAX6HTB2_IRIPA</name>
<evidence type="ECO:0000256" key="2">
    <source>
        <dbReference type="ARBA" id="ARBA00005892"/>
    </source>
</evidence>
<protein>
    <submittedName>
        <fullName evidence="5">Nuclear pore complex protein NUP205 isoform X2</fullName>
    </submittedName>
</protein>
<evidence type="ECO:0000256" key="1">
    <source>
        <dbReference type="ARBA" id="ARBA00004123"/>
    </source>
</evidence>
<reference evidence="5" key="2">
    <citation type="submission" date="2023-04" db="EMBL/GenBank/DDBJ databases">
        <authorList>
            <person name="Bruccoleri R.E."/>
            <person name="Oakeley E.J."/>
            <person name="Faust A.-M."/>
            <person name="Dessus-Babus S."/>
            <person name="Altorfer M."/>
            <person name="Burckhardt D."/>
            <person name="Oertli M."/>
            <person name="Naumann U."/>
            <person name="Petersen F."/>
            <person name="Wong J."/>
        </authorList>
    </citation>
    <scope>NUCLEOTIDE SEQUENCE</scope>
    <source>
        <strain evidence="5">GSM-AAB239-AS_SAM_17_03QT</strain>
        <tissue evidence="5">Leaf</tissue>
    </source>
</reference>
<comment type="similarity">
    <text evidence="2">Belongs to the NUP186/NUP192/NUP205 family.</text>
</comment>
<gene>
    <name evidence="5" type="ORF">M6B38_291930</name>
</gene>
<keyword evidence="3" id="KW-0813">Transport</keyword>
<dbReference type="Proteomes" id="UP001140949">
    <property type="component" value="Unassembled WGS sequence"/>
</dbReference>
<dbReference type="PANTHER" id="PTHR31344">
    <property type="entry name" value="NUCLEAR PORE COMPLEX PROTEIN NUP205"/>
    <property type="match status" value="1"/>
</dbReference>
<reference evidence="5" key="1">
    <citation type="journal article" date="2023" name="GigaByte">
        <title>Genome assembly of the bearded iris, Iris pallida Lam.</title>
        <authorList>
            <person name="Bruccoleri R.E."/>
            <person name="Oakeley E.J."/>
            <person name="Faust A.M.E."/>
            <person name="Altorfer M."/>
            <person name="Dessus-Babus S."/>
            <person name="Burckhardt D."/>
            <person name="Oertli M."/>
            <person name="Naumann U."/>
            <person name="Petersen F."/>
            <person name="Wong J."/>
        </authorList>
    </citation>
    <scope>NUCLEOTIDE SEQUENCE</scope>
    <source>
        <strain evidence="5">GSM-AAB239-AS_SAM_17_03QT</strain>
    </source>
</reference>
<keyword evidence="4" id="KW-0539">Nucleus</keyword>
<comment type="subcellular location">
    <subcellularLocation>
        <location evidence="1">Nucleus</location>
    </subcellularLocation>
</comment>
<dbReference type="InterPro" id="IPR021827">
    <property type="entry name" value="Nup186/Nup192/Nup205"/>
</dbReference>
<dbReference type="GO" id="GO:0005643">
    <property type="term" value="C:nuclear pore"/>
    <property type="evidence" value="ECO:0007669"/>
    <property type="project" value="InterPro"/>
</dbReference>
<dbReference type="PANTHER" id="PTHR31344:SF0">
    <property type="entry name" value="NUCLEAR PORE COMPLEX PROTEIN NUP205"/>
    <property type="match status" value="1"/>
</dbReference>
<sequence>MVSPGELYSTIESALLGPSPPTPSQRIELVHAIRSSLPSLRSLLSYPGPKASDRAQLHSKEVRLPDSVSPISLDDMDVQIAIKLSDDLNLNEIECIRLLVSANREWVLLGREPLEIYRLTAGLWYTERRDLLMSLYNLLRALVLDQGLDTDLMADIQKYLEDLFDSGLRQRLISLIKELKREEPSGVGGPNAESYVLDCKGAIVSRQDIVSRERLTLSHCLALSVLIVKMNSKDVKDVFSVVKDCAADTNGNGCTVQLQITFGLMFSLVISLVSDALGASIDKSSMLSHDASFRHEFHELVMATGNNTNVEGFVDVIRLAWDVHMIAMQDQSARETAAGTSSRDLGNINSCLQLVCSNNVFQFLLARVLRSAAYQNEDEDIVYMYNAYMHKLMMFFLSHPLTRDKVKEMKEKAMSVLSPYVLAGSDDTNSNSQIPHSSYQPFISILELVSEIYQKEPELLYGNEDLWAFISFAGEDHSNIHTLVAFLTVLKTLASNEDGASKVFELLQGKTFRSIGWSTLFDCLSIYEEKFKQSLQSSGSMLPDFQEGDAQALVAYLNVLQKVIENGNPTARKKWFPDIEPLFKLLGYENVPPFLKGALRNAIAAFIRVSPVMKDTIWSLLEQYDLPVVVAPVRISGQHMSSQVYDMRFELNEVEARRESYPSTISFLNLLNALIAEERDVADRGQRFVGIFRFVYDHVFGPFHQRAYADPCEKWQLAIACLKHFHMVLSMYDIKDEDIARAIDNSQPSATGLASPLETQLPTIELLKDFMSGKVAFRNIMSIILMGVNTLMNDRTSQIYGPHLEKAVQLSLEIVTLALEKDLFLADFLRPLYQPLDVILSQDHKQIVALLEYVRYSFLPEIQLCSIKILSILSSRMVGLVQLLLKLNAAKGLVEDFANCLESRFDEFQVIENTKGDTGVLILQLLLDNVSRPAPNITHLLLKYDVDSSVERTILQPKVHYSCLKVILDKLEKLLKPEINSLLYEFAFQLFYELCLDPLTSGPTMDLLSTKKYHFFVQHLEGFCFGPLPKRSNNQAFRISTLHQRAWLLKLLALELHLADMGSSTHRETCLAILSQIFVQCTAENFNEPNSLQAYETYASSVGNRSMNCSKVLELLEIVRFKSPDIVTDFPQYISNSQFGRQVEDVLRNPETSELGGVYYYSERGDRLIDIDAFHDKLLQICRVFSPQATAHLNEAEKGEIRESVQQLLRWAWRYNRNLEEQAAQLHMLTAWSHIVEVSISRRMSFLIDRSQVLFELLDASLSASSSPDCSLKMAAILSNVALTCMAKLRDERFLCPGGTDSDNVTCLDIVSVKQLSIGSCHTVLFKLMMAILRNESSELLRRRQYALLLSYFQYCRSILDPDIPASVLRLLLHEEQDGEDDMNLQMIDREQAELAQSNFAILKKEGQAIIDVVTKDAIHGSEAGKALSFYVMDAFVSIDQERFFLNQLQSRGILRSCLQDISNVSYKDGCYSSESLQRLYTLEAQLSLLLRISHNYNKHGSKILLSMGALEHLSSCRAIDIPFKGIPRRVGPNASRDQAGEVDKQRILVTPVLRLVSSLTSMVDASDFLEVKNKTVRDVIDFIKGHQSLFDHILREDVSGANESILERMNHVASILSKVWPYEETDEYGFVQGLFHMMSFIFQLDVNSTSFGQLSNSLESQRKLELSIYHLCFSLSSYLYFLITKKQVRLQIFLSSGDFSESVTEQQPTLLLLVQLLNSVLISLERAGQEKFLLLTKIQDINELSRQDVDEIISVCMKQDCISSSDDIRKRRYIAMVEMCCMAGNRDQLINLLLRLAERVISILLIHFQDEKSDPNDLASLCEKLHPTLERFEQLREDKFGKVLKMFQRSVSTLKEFSIRNLAL</sequence>
<dbReference type="EMBL" id="JANAVB010006599">
    <property type="protein sequence ID" value="KAJ6844306.1"/>
    <property type="molecule type" value="Genomic_DNA"/>
</dbReference>